<reference evidence="5 6" key="1">
    <citation type="journal article" date="2019" name="Genome Biol. Evol.">
        <title>Genomic Plasticity Mediated by Transposable Elements in the Plant Pathogenic Fungus Colletotrichum higginsianum.</title>
        <authorList>
            <person name="Tsushima A."/>
            <person name="Gan P."/>
            <person name="Kumakura N."/>
            <person name="Narusaka M."/>
            <person name="Takano Y."/>
            <person name="Narusaka Y."/>
            <person name="Shirasu K."/>
        </authorList>
    </citation>
    <scope>NUCLEOTIDE SEQUENCE [LARGE SCALE GENOMIC DNA]</scope>
    <source>
        <strain evidence="5 6">MAFF305635-RFP</strain>
    </source>
</reference>
<dbReference type="PANTHER" id="PTHR19303:SF74">
    <property type="entry name" value="POGO TRANSPOSABLE ELEMENT WITH KRAB DOMAIN"/>
    <property type="match status" value="1"/>
</dbReference>
<dbReference type="GO" id="GO:0003677">
    <property type="term" value="F:DNA binding"/>
    <property type="evidence" value="ECO:0007669"/>
    <property type="project" value="TreeGrafter"/>
</dbReference>
<dbReference type="AlphaFoldDB" id="A0A4T0VNT2"/>
<dbReference type="InterPro" id="IPR054416">
    <property type="entry name" value="GST_UstS-like_C"/>
</dbReference>
<dbReference type="CDD" id="cd00299">
    <property type="entry name" value="GST_C_family"/>
    <property type="match status" value="1"/>
</dbReference>
<feature type="compositionally biased region" description="Low complexity" evidence="1">
    <location>
        <begin position="237"/>
        <end position="251"/>
    </location>
</feature>
<dbReference type="InterPro" id="IPR004875">
    <property type="entry name" value="DDE_SF_endonuclease_dom"/>
</dbReference>
<organism evidence="5 6">
    <name type="scientific">Colletotrichum higginsianum</name>
    <dbReference type="NCBI Taxonomy" id="80884"/>
    <lineage>
        <taxon>Eukaryota</taxon>
        <taxon>Fungi</taxon>
        <taxon>Dikarya</taxon>
        <taxon>Ascomycota</taxon>
        <taxon>Pezizomycotina</taxon>
        <taxon>Sordariomycetes</taxon>
        <taxon>Hypocreomycetidae</taxon>
        <taxon>Glomerellales</taxon>
        <taxon>Glomerellaceae</taxon>
        <taxon>Colletotrichum</taxon>
        <taxon>Colletotrichum destructivum species complex</taxon>
    </lineage>
</organism>
<dbReference type="SUPFAM" id="SSF47616">
    <property type="entry name" value="GST C-terminal domain-like"/>
    <property type="match status" value="1"/>
</dbReference>
<evidence type="ECO:0000313" key="5">
    <source>
        <dbReference type="EMBL" id="TIC93595.1"/>
    </source>
</evidence>
<feature type="region of interest" description="Disordered" evidence="1">
    <location>
        <begin position="237"/>
        <end position="263"/>
    </location>
</feature>
<name>A0A4T0VNT2_9PEZI</name>
<feature type="domain" description="GST N-terminal" evidence="3">
    <location>
        <begin position="386"/>
        <end position="449"/>
    </location>
</feature>
<feature type="domain" description="Glutathione S-transferase UstS-like C-terminal" evidence="4">
    <location>
        <begin position="475"/>
        <end position="593"/>
    </location>
</feature>
<accession>A0A4T0VNT2</accession>
<proteinExistence type="predicted"/>
<dbReference type="Pfam" id="PF22041">
    <property type="entry name" value="GST_C_7"/>
    <property type="match status" value="1"/>
</dbReference>
<dbReference type="OrthoDB" id="4951845at2759"/>
<dbReference type="InterPro" id="IPR004045">
    <property type="entry name" value="Glutathione_S-Trfase_N"/>
</dbReference>
<gene>
    <name evidence="5" type="ORF">CH35J_009303</name>
</gene>
<dbReference type="Gene3D" id="3.40.30.10">
    <property type="entry name" value="Glutaredoxin"/>
    <property type="match status" value="1"/>
</dbReference>
<dbReference type="GO" id="GO:0016740">
    <property type="term" value="F:transferase activity"/>
    <property type="evidence" value="ECO:0007669"/>
    <property type="project" value="UniProtKB-KW"/>
</dbReference>
<comment type="caution">
    <text evidence="5">The sequence shown here is derived from an EMBL/GenBank/DDBJ whole genome shotgun (WGS) entry which is preliminary data.</text>
</comment>
<dbReference type="Gene3D" id="1.20.1050.10">
    <property type="match status" value="1"/>
</dbReference>
<feature type="region of interest" description="Disordered" evidence="1">
    <location>
        <begin position="361"/>
        <end position="384"/>
    </location>
</feature>
<dbReference type="InterPro" id="IPR036282">
    <property type="entry name" value="Glutathione-S-Trfase_C_sf"/>
</dbReference>
<dbReference type="InterPro" id="IPR050863">
    <property type="entry name" value="CenT-Element_Derived"/>
</dbReference>
<dbReference type="PANTHER" id="PTHR19303">
    <property type="entry name" value="TRANSPOSON"/>
    <property type="match status" value="1"/>
</dbReference>
<feature type="domain" description="DDE-1" evidence="2">
    <location>
        <begin position="33"/>
        <end position="215"/>
    </location>
</feature>
<evidence type="ECO:0000313" key="6">
    <source>
        <dbReference type="Proteomes" id="UP000305883"/>
    </source>
</evidence>
<dbReference type="Pfam" id="PF03184">
    <property type="entry name" value="DDE_1"/>
    <property type="match status" value="1"/>
</dbReference>
<protein>
    <submittedName>
        <fullName evidence="5">Glutathione S-transferase-like protein ustS</fullName>
    </submittedName>
</protein>
<dbReference type="Pfam" id="PF13409">
    <property type="entry name" value="GST_N_2"/>
    <property type="match status" value="1"/>
</dbReference>
<evidence type="ECO:0000259" key="2">
    <source>
        <dbReference type="Pfam" id="PF03184"/>
    </source>
</evidence>
<dbReference type="EMBL" id="MWPZ01000007">
    <property type="protein sequence ID" value="TIC93595.1"/>
    <property type="molecule type" value="Genomic_DNA"/>
</dbReference>
<evidence type="ECO:0000259" key="3">
    <source>
        <dbReference type="Pfam" id="PF13409"/>
    </source>
</evidence>
<feature type="compositionally biased region" description="Acidic residues" evidence="1">
    <location>
        <begin position="368"/>
        <end position="380"/>
    </location>
</feature>
<evidence type="ECO:0000256" key="1">
    <source>
        <dbReference type="SAM" id="MobiDB-lite"/>
    </source>
</evidence>
<dbReference type="Proteomes" id="UP000305883">
    <property type="component" value="Unassembled WGS sequence"/>
</dbReference>
<keyword evidence="5" id="KW-0808">Transferase</keyword>
<dbReference type="GO" id="GO:0005634">
    <property type="term" value="C:nucleus"/>
    <property type="evidence" value="ECO:0007669"/>
    <property type="project" value="TreeGrafter"/>
</dbReference>
<evidence type="ECO:0000259" key="4">
    <source>
        <dbReference type="Pfam" id="PF22041"/>
    </source>
</evidence>
<sequence length="598" mass="67016">MDETGILEGQGSNGLVLGMSETKSVRKKQPGSRAWVSIIECISALGHALDPLIIYKGKTVQQQWFPLDLGPYEGWQFTATENGWTTDDTAVEWLQKVFIPQTIPQTASQGKEGQEGKEEARLLVVDGHGSHTTTDFMWLCYINNIHLLFLPPHTSHVLQPLDQSVFSPVKAAYRKELGYLSQWNDSTIVGKRNFIGCYQKARTAGMTMQNIRSGWKWTGLWPVSMAKPLMSSLLLPTTPKPSASSDQVSKGQSGGKEGKEAEGWASASSAVVWSTPRKMKDLAGQLKLFTELENDAFTQRLLFRKVKKGFSEQAYELATAQHKLELLQAQVTNTAARKRRTVQIDPNTKFANIEDIQKAQIEAGEKEDITDESSDSDTPSEAESSRLALNYKGINYKTEWLEYPDIEPRLAPTGLEGDPSQIALFTCPTVQFPDGTYVMNSAKIIKRIEADYPEPSLHADSEVLQQMYDLLSETFDALGPVFLPIAPRDILSKESAEYFWETRAARFGMTLDKLEETQGGEPAWAKAKASLEKTAALLDKTEGPFFLGDKFSYIDCVYVGFLFFAKRFGEDNYQRIIGHSESFDKLYKACEKWLQRKD</sequence>